<dbReference type="EMBL" id="LHPH01000014">
    <property type="protein sequence ID" value="KPH62153.1"/>
    <property type="molecule type" value="Genomic_DNA"/>
</dbReference>
<organism evidence="6 7">
    <name type="scientific">Pseudoalteromonas porphyrae</name>
    <dbReference type="NCBI Taxonomy" id="187330"/>
    <lineage>
        <taxon>Bacteria</taxon>
        <taxon>Pseudomonadati</taxon>
        <taxon>Pseudomonadota</taxon>
        <taxon>Gammaproteobacteria</taxon>
        <taxon>Alteromonadales</taxon>
        <taxon>Pseudoalteromonadaceae</taxon>
        <taxon>Pseudoalteromonas</taxon>
    </lineage>
</organism>
<evidence type="ECO:0000256" key="1">
    <source>
        <dbReference type="ARBA" id="ARBA00022598"/>
    </source>
</evidence>
<dbReference type="PANTHER" id="PTHR43585">
    <property type="entry name" value="FUMIPYRROLE BIOSYNTHESIS PROTEIN C"/>
    <property type="match status" value="1"/>
</dbReference>
<feature type="domain" description="ATP-grasp" evidence="5">
    <location>
        <begin position="123"/>
        <end position="318"/>
    </location>
</feature>
<name>A0A0N1EMP3_9GAMM</name>
<protein>
    <recommendedName>
        <fullName evidence="5">ATP-grasp domain-containing protein</fullName>
    </recommendedName>
</protein>
<keyword evidence="1" id="KW-0436">Ligase</keyword>
<dbReference type="InterPro" id="IPR013815">
    <property type="entry name" value="ATP_grasp_subdomain_1"/>
</dbReference>
<dbReference type="PROSITE" id="PS50975">
    <property type="entry name" value="ATP_GRASP"/>
    <property type="match status" value="1"/>
</dbReference>
<dbReference type="OrthoDB" id="9793412at2"/>
<reference evidence="6 7" key="1">
    <citation type="submission" date="2015-08" db="EMBL/GenBank/DDBJ databases">
        <title>Draft Genome Sequence of Pseudoalteromonas porphyrae UCD-SED14.</title>
        <authorList>
            <person name="Coil D.A."/>
            <person name="Jospin G."/>
            <person name="Lee R.D."/>
            <person name="Eisen J.A."/>
        </authorList>
    </citation>
    <scope>NUCLEOTIDE SEQUENCE [LARGE SCALE GENOMIC DNA]</scope>
    <source>
        <strain evidence="6 7">UCD-SED14</strain>
    </source>
</reference>
<dbReference type="InterPro" id="IPR052032">
    <property type="entry name" value="ATP-dep_AA_Ligase"/>
</dbReference>
<evidence type="ECO:0000313" key="6">
    <source>
        <dbReference type="EMBL" id="KPH62153.1"/>
    </source>
</evidence>
<dbReference type="GO" id="GO:0016874">
    <property type="term" value="F:ligase activity"/>
    <property type="evidence" value="ECO:0007669"/>
    <property type="project" value="UniProtKB-KW"/>
</dbReference>
<dbReference type="Gene3D" id="3.30.470.20">
    <property type="entry name" value="ATP-grasp fold, B domain"/>
    <property type="match status" value="1"/>
</dbReference>
<dbReference type="Gene3D" id="3.30.1490.20">
    <property type="entry name" value="ATP-grasp fold, A domain"/>
    <property type="match status" value="1"/>
</dbReference>
<dbReference type="SUPFAM" id="SSF56059">
    <property type="entry name" value="Glutathione synthetase ATP-binding domain-like"/>
    <property type="match status" value="1"/>
</dbReference>
<dbReference type="PANTHER" id="PTHR43585:SF2">
    <property type="entry name" value="ATP-GRASP ENZYME FSQD"/>
    <property type="match status" value="1"/>
</dbReference>
<gene>
    <name evidence="6" type="ORF">ADS77_12695</name>
</gene>
<dbReference type="RefSeq" id="WP_054454749.1">
    <property type="nucleotide sequence ID" value="NZ_LHPH01000014.1"/>
</dbReference>
<keyword evidence="7" id="KW-1185">Reference proteome</keyword>
<dbReference type="InterPro" id="IPR011761">
    <property type="entry name" value="ATP-grasp"/>
</dbReference>
<dbReference type="PATRIC" id="fig|187330.3.peg.967"/>
<accession>A0A0N1EMP3</accession>
<evidence type="ECO:0000259" key="5">
    <source>
        <dbReference type="PROSITE" id="PS50975"/>
    </source>
</evidence>
<comment type="caution">
    <text evidence="6">The sequence shown here is derived from an EMBL/GenBank/DDBJ whole genome shotgun (WGS) entry which is preliminary data.</text>
</comment>
<dbReference type="AlphaFoldDB" id="A0A0N1EMP3"/>
<evidence type="ECO:0000256" key="2">
    <source>
        <dbReference type="ARBA" id="ARBA00022741"/>
    </source>
</evidence>
<dbReference type="Pfam" id="PF13535">
    <property type="entry name" value="ATP-grasp_4"/>
    <property type="match status" value="1"/>
</dbReference>
<evidence type="ECO:0000256" key="4">
    <source>
        <dbReference type="PROSITE-ProRule" id="PRU00409"/>
    </source>
</evidence>
<keyword evidence="3 4" id="KW-0067">ATP-binding</keyword>
<proteinExistence type="predicted"/>
<dbReference type="GO" id="GO:0005524">
    <property type="term" value="F:ATP binding"/>
    <property type="evidence" value="ECO:0007669"/>
    <property type="project" value="UniProtKB-UniRule"/>
</dbReference>
<sequence>MKNVVITSTYTKLSHYNREQLSQMEDVNFFVIVRESERLSVERDFGETFPNVFGIQGTSEEEFFQESKSYISKLITQKEGESFYIVTMAEDLLLVAARLREAFNLTGMNFEQTYRFRNKGEMKNILQKANIRVPYFGKLELSKPNHNIYFEEIVAEVGLPFIVKPTMMACSNGVSKIESFEAFTAYLDDAQPAVEYGYEEFISGKLYHCDSIVSNGEVIFSSACEYTNENMHFQEGKSVISMPLPDDLTISQEILAFNKAVLKELGMEQGVNHLEVFKKGEELVFLEVACRAPGAVVVPMYERQFGFNFLNINLEMELGKVPNLSKTARVHCFSGIFPVLPGTATELIEPKLQSGYDMSWNIQQGQQFDSAGSLRDIAGSILATNQCFDTLREDFHKLIDFHAVSCA</sequence>
<dbReference type="GO" id="GO:0046872">
    <property type="term" value="F:metal ion binding"/>
    <property type="evidence" value="ECO:0007669"/>
    <property type="project" value="InterPro"/>
</dbReference>
<keyword evidence="2 4" id="KW-0547">Nucleotide-binding</keyword>
<evidence type="ECO:0000256" key="3">
    <source>
        <dbReference type="ARBA" id="ARBA00022840"/>
    </source>
</evidence>
<dbReference type="Gene3D" id="3.40.50.20">
    <property type="match status" value="1"/>
</dbReference>
<dbReference type="Proteomes" id="UP000037848">
    <property type="component" value="Unassembled WGS sequence"/>
</dbReference>
<evidence type="ECO:0000313" key="7">
    <source>
        <dbReference type="Proteomes" id="UP000037848"/>
    </source>
</evidence>